<organism evidence="1 2">
    <name type="scientific">Adineta ricciae</name>
    <name type="common">Rotifer</name>
    <dbReference type="NCBI Taxonomy" id="249248"/>
    <lineage>
        <taxon>Eukaryota</taxon>
        <taxon>Metazoa</taxon>
        <taxon>Spiralia</taxon>
        <taxon>Gnathifera</taxon>
        <taxon>Rotifera</taxon>
        <taxon>Eurotatoria</taxon>
        <taxon>Bdelloidea</taxon>
        <taxon>Adinetida</taxon>
        <taxon>Adinetidae</taxon>
        <taxon>Adineta</taxon>
    </lineage>
</organism>
<dbReference type="EMBL" id="CAJNOR010009441">
    <property type="protein sequence ID" value="CAF1644631.1"/>
    <property type="molecule type" value="Genomic_DNA"/>
</dbReference>
<reference evidence="1" key="1">
    <citation type="submission" date="2021-02" db="EMBL/GenBank/DDBJ databases">
        <authorList>
            <person name="Nowell W R."/>
        </authorList>
    </citation>
    <scope>NUCLEOTIDE SEQUENCE</scope>
</reference>
<dbReference type="Proteomes" id="UP000663828">
    <property type="component" value="Unassembled WGS sequence"/>
</dbReference>
<sequence>MQFLCEIVLIAICQCIILVSTFDPLRRQLASVPHTPLQPSDDPGQPLFLTPYIESGHIDQARNLSRVDLQPDYAYSSYSGYLT</sequence>
<accession>A0A816E337</accession>
<dbReference type="AlphaFoldDB" id="A0A816E337"/>
<evidence type="ECO:0000313" key="2">
    <source>
        <dbReference type="Proteomes" id="UP000663828"/>
    </source>
</evidence>
<gene>
    <name evidence="1" type="ORF">XAT740_LOCUS53917</name>
</gene>
<feature type="non-terminal residue" evidence="1">
    <location>
        <position position="83"/>
    </location>
</feature>
<protein>
    <submittedName>
        <fullName evidence="1">Uncharacterized protein</fullName>
    </submittedName>
</protein>
<evidence type="ECO:0000313" key="1">
    <source>
        <dbReference type="EMBL" id="CAF1644631.1"/>
    </source>
</evidence>
<keyword evidence="2" id="KW-1185">Reference proteome</keyword>
<comment type="caution">
    <text evidence="1">The sequence shown here is derived from an EMBL/GenBank/DDBJ whole genome shotgun (WGS) entry which is preliminary data.</text>
</comment>
<name>A0A816E337_ADIRI</name>
<proteinExistence type="predicted"/>